<protein>
    <submittedName>
        <fullName evidence="3">Uncharacterized protein</fullName>
    </submittedName>
</protein>
<dbReference type="Proteomes" id="UP001236415">
    <property type="component" value="Chromosome"/>
</dbReference>
<organism evidence="3 4">
    <name type="scientific">Paenibacillus polygoni</name>
    <dbReference type="NCBI Taxonomy" id="3050112"/>
    <lineage>
        <taxon>Bacteria</taxon>
        <taxon>Bacillati</taxon>
        <taxon>Bacillota</taxon>
        <taxon>Bacilli</taxon>
        <taxon>Bacillales</taxon>
        <taxon>Paenibacillaceae</taxon>
        <taxon>Paenibacillus</taxon>
    </lineage>
</organism>
<reference evidence="3 4" key="1">
    <citation type="submission" date="2023-06" db="EMBL/GenBank/DDBJ databases">
        <title>Paenibacillus polygonum sp. nov., an endophytic bacterium, isolated from Polygonum lapathifolium L. in Nanji Wetland National Nature Reserve, South of Poyang Lake, Jiangxi Province, China.</title>
        <authorList>
            <person name="Yu Z."/>
        </authorList>
    </citation>
    <scope>NUCLEOTIDE SEQUENCE [LARGE SCALE GENOMIC DNA]</scope>
    <source>
        <strain evidence="3 4">C31</strain>
    </source>
</reference>
<sequence length="98" mass="11037">MTDHHPNNHQPNNKNTPPQEGRSVSPTASIAKVALYTSVTIVIAFVLVSLFSSIGFNIIVITLNLSTPIQWTTLYILPWIFLYYFIQFVRAFVKGKQG</sequence>
<dbReference type="RefSeq" id="WP_285744865.1">
    <property type="nucleotide sequence ID" value="NZ_CP127162.1"/>
</dbReference>
<feature type="transmembrane region" description="Helical" evidence="2">
    <location>
        <begin position="73"/>
        <end position="93"/>
    </location>
</feature>
<keyword evidence="2" id="KW-1133">Transmembrane helix</keyword>
<evidence type="ECO:0000256" key="1">
    <source>
        <dbReference type="SAM" id="MobiDB-lite"/>
    </source>
</evidence>
<dbReference type="EMBL" id="CP127162">
    <property type="protein sequence ID" value="WIV19040.1"/>
    <property type="molecule type" value="Genomic_DNA"/>
</dbReference>
<evidence type="ECO:0000256" key="2">
    <source>
        <dbReference type="SAM" id="Phobius"/>
    </source>
</evidence>
<gene>
    <name evidence="3" type="ORF">QPK24_22420</name>
</gene>
<keyword evidence="2" id="KW-0472">Membrane</keyword>
<name>A0ABY8X0X3_9BACL</name>
<feature type="region of interest" description="Disordered" evidence="1">
    <location>
        <begin position="1"/>
        <end position="24"/>
    </location>
</feature>
<accession>A0ABY8X0X3</accession>
<feature type="transmembrane region" description="Helical" evidence="2">
    <location>
        <begin position="33"/>
        <end position="61"/>
    </location>
</feature>
<evidence type="ECO:0000313" key="3">
    <source>
        <dbReference type="EMBL" id="WIV19040.1"/>
    </source>
</evidence>
<proteinExistence type="predicted"/>
<feature type="compositionally biased region" description="Low complexity" evidence="1">
    <location>
        <begin position="8"/>
        <end position="18"/>
    </location>
</feature>
<keyword evidence="2" id="KW-0812">Transmembrane</keyword>
<evidence type="ECO:0000313" key="4">
    <source>
        <dbReference type="Proteomes" id="UP001236415"/>
    </source>
</evidence>
<keyword evidence="4" id="KW-1185">Reference proteome</keyword>